<evidence type="ECO:0000256" key="1">
    <source>
        <dbReference type="SAM" id="Phobius"/>
    </source>
</evidence>
<sequence length="149" mass="16373">MTRGYARAEEKNQKVREELEPLAPGERPRIVPWAVLWLLVIAAGMIYSAIAADGDNATGTRISNLAMVALIVVSAAGTWQLRYWAILGTQTILALAVVIGFIALMSLTKAWLLPIAIGQPIVSGLIFYRMVKVMARVQKSERLRHESST</sequence>
<dbReference type="OrthoDB" id="5244753at2"/>
<dbReference type="EMBL" id="AGUD01000302">
    <property type="protein sequence ID" value="EHN09131.1"/>
    <property type="molecule type" value="Genomic_DNA"/>
</dbReference>
<feature type="transmembrane region" description="Helical" evidence="1">
    <location>
        <begin position="62"/>
        <end position="79"/>
    </location>
</feature>
<keyword evidence="1" id="KW-1133">Transmembrane helix</keyword>
<evidence type="ECO:0000313" key="2">
    <source>
        <dbReference type="EMBL" id="EHN09131.1"/>
    </source>
</evidence>
<feature type="transmembrane region" description="Helical" evidence="1">
    <location>
        <begin position="30"/>
        <end position="50"/>
    </location>
</feature>
<feature type="transmembrane region" description="Helical" evidence="1">
    <location>
        <begin position="86"/>
        <end position="105"/>
    </location>
</feature>
<dbReference type="Proteomes" id="UP000005143">
    <property type="component" value="Unassembled WGS sequence"/>
</dbReference>
<organism evidence="2 3">
    <name type="scientific">Patulibacter medicamentivorans</name>
    <dbReference type="NCBI Taxonomy" id="1097667"/>
    <lineage>
        <taxon>Bacteria</taxon>
        <taxon>Bacillati</taxon>
        <taxon>Actinomycetota</taxon>
        <taxon>Thermoleophilia</taxon>
        <taxon>Solirubrobacterales</taxon>
        <taxon>Patulibacteraceae</taxon>
        <taxon>Patulibacter</taxon>
    </lineage>
</organism>
<name>H0EB12_9ACTN</name>
<keyword evidence="1" id="KW-0472">Membrane</keyword>
<comment type="caution">
    <text evidence="2">The sequence shown here is derived from an EMBL/GenBank/DDBJ whole genome shotgun (WGS) entry which is preliminary data.</text>
</comment>
<proteinExistence type="predicted"/>
<accession>H0EB12</accession>
<protein>
    <submittedName>
        <fullName evidence="2">Uncharacterized protein</fullName>
    </submittedName>
</protein>
<gene>
    <name evidence="2" type="ORF">PAI11_40370</name>
</gene>
<keyword evidence="1" id="KW-0812">Transmembrane</keyword>
<reference evidence="2 3" key="1">
    <citation type="journal article" date="2013" name="Biodegradation">
        <title>Quantitative proteomic analysis of ibuprofen-degrading Patulibacter sp. strain I11.</title>
        <authorList>
            <person name="Almeida B."/>
            <person name="Kjeldal H."/>
            <person name="Lolas I."/>
            <person name="Knudsen A.D."/>
            <person name="Carvalho G."/>
            <person name="Nielsen K.L."/>
            <person name="Barreto Crespo M.T."/>
            <person name="Stensballe A."/>
            <person name="Nielsen J.L."/>
        </authorList>
    </citation>
    <scope>NUCLEOTIDE SEQUENCE [LARGE SCALE GENOMIC DNA]</scope>
    <source>
        <strain evidence="2 3">I11</strain>
    </source>
</reference>
<feature type="transmembrane region" description="Helical" evidence="1">
    <location>
        <begin position="111"/>
        <end position="131"/>
    </location>
</feature>
<keyword evidence="3" id="KW-1185">Reference proteome</keyword>
<evidence type="ECO:0000313" key="3">
    <source>
        <dbReference type="Proteomes" id="UP000005143"/>
    </source>
</evidence>
<dbReference type="AlphaFoldDB" id="H0EB12"/>